<feature type="transmembrane region" description="Helical" evidence="1">
    <location>
        <begin position="6"/>
        <end position="23"/>
    </location>
</feature>
<dbReference type="STRING" id="1307761.L21SP2_0644"/>
<dbReference type="KEGG" id="slr:L21SP2_0644"/>
<keyword evidence="1" id="KW-0812">Transmembrane</keyword>
<dbReference type="Gene3D" id="1.20.120.1630">
    <property type="match status" value="1"/>
</dbReference>
<evidence type="ECO:0000313" key="3">
    <source>
        <dbReference type="Proteomes" id="UP000018680"/>
    </source>
</evidence>
<name>V5WE51_9SPIO</name>
<gene>
    <name evidence="2" type="ORF">L21SP2_0644</name>
</gene>
<dbReference type="eggNOG" id="COG3752">
    <property type="taxonomic scope" value="Bacteria"/>
</dbReference>
<keyword evidence="3" id="KW-1185">Reference proteome</keyword>
<evidence type="ECO:0000313" key="2">
    <source>
        <dbReference type="EMBL" id="AHC14073.1"/>
    </source>
</evidence>
<keyword evidence="1" id="KW-0472">Membrane</keyword>
<dbReference type="EMBL" id="CP006939">
    <property type="protein sequence ID" value="AHC14073.1"/>
    <property type="molecule type" value="Genomic_DNA"/>
</dbReference>
<evidence type="ECO:0000256" key="1">
    <source>
        <dbReference type="SAM" id="Phobius"/>
    </source>
</evidence>
<dbReference type="HOGENOM" id="CLU_3066047_0_0_12"/>
<organism evidence="2 3">
    <name type="scientific">Salinispira pacifica</name>
    <dbReference type="NCBI Taxonomy" id="1307761"/>
    <lineage>
        <taxon>Bacteria</taxon>
        <taxon>Pseudomonadati</taxon>
        <taxon>Spirochaetota</taxon>
        <taxon>Spirochaetia</taxon>
        <taxon>Spirochaetales</taxon>
        <taxon>Spirochaetaceae</taxon>
        <taxon>Salinispira</taxon>
    </lineage>
</organism>
<proteinExistence type="predicted"/>
<dbReference type="Proteomes" id="UP000018680">
    <property type="component" value="Chromosome"/>
</dbReference>
<protein>
    <submittedName>
        <fullName evidence="2">Putative membrane protein</fullName>
    </submittedName>
</protein>
<dbReference type="AlphaFoldDB" id="V5WE51"/>
<accession>V5WE51</accession>
<reference evidence="2 3" key="1">
    <citation type="journal article" date="2015" name="Stand. Genomic Sci.">
        <title>Complete genome sequence and description of Salinispira pacifica gen. nov., sp. nov., a novel spirochaete isolated form a hypersaline microbial mat.</title>
        <authorList>
            <person name="Ben Hania W."/>
            <person name="Joseph M."/>
            <person name="Schumann P."/>
            <person name="Bunk B."/>
            <person name="Fiebig A."/>
            <person name="Sproer C."/>
            <person name="Klenk H.P."/>
            <person name="Fardeau M.L."/>
            <person name="Spring S."/>
        </authorList>
    </citation>
    <scope>NUCLEOTIDE SEQUENCE [LARGE SCALE GENOMIC DNA]</scope>
    <source>
        <strain evidence="2 3">L21-RPul-D2</strain>
    </source>
</reference>
<keyword evidence="1" id="KW-1133">Transmembrane helix</keyword>
<sequence length="53" mass="6196">MTGSLISAAIPVIMTAMFVWIHIPRLDAYLAEKYGREFEDYASRTKKLIPWMY</sequence>